<accession>A0A7Y0QH59</accession>
<comment type="caution">
    <text evidence="3">The sequence shown here is derived from an EMBL/GenBank/DDBJ whole genome shotgun (WGS) entry which is preliminary data.</text>
</comment>
<comment type="catalytic activity">
    <reaction evidence="2">
        <text>oxidized coenzyme F420-(gamma-L-Glu)(n) + a quinol + H(+) = reduced coenzyme F420-(gamma-L-Glu)(n) + a quinone</text>
        <dbReference type="Rhea" id="RHEA:39663"/>
        <dbReference type="Rhea" id="RHEA-COMP:12939"/>
        <dbReference type="Rhea" id="RHEA-COMP:14378"/>
        <dbReference type="ChEBI" id="CHEBI:15378"/>
        <dbReference type="ChEBI" id="CHEBI:24646"/>
        <dbReference type="ChEBI" id="CHEBI:132124"/>
        <dbReference type="ChEBI" id="CHEBI:133980"/>
        <dbReference type="ChEBI" id="CHEBI:139511"/>
    </reaction>
</comment>
<dbReference type="NCBIfam" id="TIGR00026">
    <property type="entry name" value="hi_GC_TIGR00026"/>
    <property type="match status" value="1"/>
</dbReference>
<reference evidence="3 4" key="1">
    <citation type="submission" date="2020-04" db="EMBL/GenBank/DDBJ databases">
        <title>Sequencing and Assembly of C. fimi.</title>
        <authorList>
            <person name="Ramsey A.R."/>
        </authorList>
    </citation>
    <scope>NUCLEOTIDE SEQUENCE [LARGE SCALE GENOMIC DNA]</scope>
    <source>
        <strain evidence="3 4">SB</strain>
    </source>
</reference>
<dbReference type="AlphaFoldDB" id="A0A7Y0QH59"/>
<gene>
    <name evidence="3" type="ORF">HIR71_06290</name>
</gene>
<dbReference type="GO" id="GO:0070967">
    <property type="term" value="F:coenzyme F420 binding"/>
    <property type="evidence" value="ECO:0007669"/>
    <property type="project" value="TreeGrafter"/>
</dbReference>
<dbReference type="InterPro" id="IPR012349">
    <property type="entry name" value="Split_barrel_FMN-bd"/>
</dbReference>
<evidence type="ECO:0000313" key="3">
    <source>
        <dbReference type="EMBL" id="NMR19833.1"/>
    </source>
</evidence>
<protein>
    <submittedName>
        <fullName evidence="3">Nitroreductase family deazaflavin-dependent oxidoreductase</fullName>
    </submittedName>
</protein>
<dbReference type="Proteomes" id="UP000562124">
    <property type="component" value="Unassembled WGS sequence"/>
</dbReference>
<dbReference type="Gene3D" id="2.30.110.10">
    <property type="entry name" value="Electron Transport, Fmn-binding Protein, Chain A"/>
    <property type="match status" value="1"/>
</dbReference>
<dbReference type="Pfam" id="PF04075">
    <property type="entry name" value="F420H2_quin_red"/>
    <property type="match status" value="1"/>
</dbReference>
<dbReference type="InterPro" id="IPR004378">
    <property type="entry name" value="F420H2_quin_Rdtase"/>
</dbReference>
<organism evidence="3 4">
    <name type="scientific">Cellulomonas fimi</name>
    <dbReference type="NCBI Taxonomy" id="1708"/>
    <lineage>
        <taxon>Bacteria</taxon>
        <taxon>Bacillati</taxon>
        <taxon>Actinomycetota</taxon>
        <taxon>Actinomycetes</taxon>
        <taxon>Micrococcales</taxon>
        <taxon>Cellulomonadaceae</taxon>
        <taxon>Cellulomonas</taxon>
    </lineage>
</organism>
<dbReference type="GO" id="GO:0005886">
    <property type="term" value="C:plasma membrane"/>
    <property type="evidence" value="ECO:0007669"/>
    <property type="project" value="TreeGrafter"/>
</dbReference>
<evidence type="ECO:0000256" key="1">
    <source>
        <dbReference type="ARBA" id="ARBA00008710"/>
    </source>
</evidence>
<name>A0A7Y0QH59_CELFI</name>
<dbReference type="SUPFAM" id="SSF50475">
    <property type="entry name" value="FMN-binding split barrel"/>
    <property type="match status" value="1"/>
</dbReference>
<dbReference type="PANTHER" id="PTHR39428:SF1">
    <property type="entry name" value="F420H(2)-DEPENDENT QUINONE REDUCTASE RV1261C"/>
    <property type="match status" value="1"/>
</dbReference>
<proteinExistence type="inferred from homology"/>
<evidence type="ECO:0000256" key="2">
    <source>
        <dbReference type="ARBA" id="ARBA00049106"/>
    </source>
</evidence>
<dbReference type="GO" id="GO:0016491">
    <property type="term" value="F:oxidoreductase activity"/>
    <property type="evidence" value="ECO:0007669"/>
    <property type="project" value="InterPro"/>
</dbReference>
<keyword evidence="4" id="KW-1185">Reference proteome</keyword>
<dbReference type="RefSeq" id="WP_169324214.1">
    <property type="nucleotide sequence ID" value="NZ_JABCJJ010000007.1"/>
</dbReference>
<comment type="similarity">
    <text evidence="1">Belongs to the F420H(2)-dependent quinone reductase family.</text>
</comment>
<dbReference type="EMBL" id="JABCJJ010000007">
    <property type="protein sequence ID" value="NMR19833.1"/>
    <property type="molecule type" value="Genomic_DNA"/>
</dbReference>
<evidence type="ECO:0000313" key="4">
    <source>
        <dbReference type="Proteomes" id="UP000562124"/>
    </source>
</evidence>
<dbReference type="PANTHER" id="PTHR39428">
    <property type="entry name" value="F420H(2)-DEPENDENT QUINONE REDUCTASE RV1261C"/>
    <property type="match status" value="1"/>
</dbReference>
<sequence length="148" mass="16117">MVDSRAARAAIRLHRAVLRLTGGRLGTRLAGLEQVLLTTTGRTTGRPRTTPLVAIPAGDGERIALIASNGGARRDPDWYRNLLAHPDVVVQRGTVRHPMRCRTAEGAERDTLWRVAVTAYGGYAAYQDRTDRLIPVVVCEPLVSNPQG</sequence>